<dbReference type="Gene3D" id="3.30.565.10">
    <property type="entry name" value="Histidine kinase-like ATPase, C-terminal domain"/>
    <property type="match status" value="1"/>
</dbReference>
<keyword evidence="1" id="KW-0723">Serine/threonine-protein kinase</keyword>
<evidence type="ECO:0000259" key="2">
    <source>
        <dbReference type="Pfam" id="PF13581"/>
    </source>
</evidence>
<dbReference type="EMBL" id="FWFV01000004">
    <property type="protein sequence ID" value="SLN42795.1"/>
    <property type="molecule type" value="Genomic_DNA"/>
</dbReference>
<protein>
    <recommendedName>
        <fullName evidence="2">Histidine kinase/HSP90-like ATPase domain-containing protein</fullName>
    </recommendedName>
</protein>
<dbReference type="OrthoDB" id="9792240at2"/>
<evidence type="ECO:0000256" key="1">
    <source>
        <dbReference type="ARBA" id="ARBA00022527"/>
    </source>
</evidence>
<keyword evidence="4" id="KW-1185">Reference proteome</keyword>
<dbReference type="InterPro" id="IPR050267">
    <property type="entry name" value="Anti-sigma-factor_SerPK"/>
</dbReference>
<dbReference type="InterPro" id="IPR003594">
    <property type="entry name" value="HATPase_dom"/>
</dbReference>
<dbReference type="AlphaFoldDB" id="A0A1Y5SKC6"/>
<sequence>MSAEARPKIHHEEVPHTDGRRELRVFYVSNDVATREALVGVARELRGFGLCECELQTVQQVLAEILNNVVEHACADDTSALIELRVILEESIIHAQVIDSGRPMPGGTLPEPAPPHPTDLPEGGFGWCIIRAMADRISYVREGGRNRLSVSLRRDRKP</sequence>
<dbReference type="PANTHER" id="PTHR35526:SF3">
    <property type="entry name" value="ANTI-SIGMA-F FACTOR RSBW"/>
    <property type="match status" value="1"/>
</dbReference>
<reference evidence="3 4" key="1">
    <citation type="submission" date="2017-03" db="EMBL/GenBank/DDBJ databases">
        <authorList>
            <person name="Afonso C.L."/>
            <person name="Miller P.J."/>
            <person name="Scott M.A."/>
            <person name="Spackman E."/>
            <person name="Goraichik I."/>
            <person name="Dimitrov K.M."/>
            <person name="Suarez D.L."/>
            <person name="Swayne D.E."/>
        </authorList>
    </citation>
    <scope>NUCLEOTIDE SEQUENCE [LARGE SCALE GENOMIC DNA]</scope>
    <source>
        <strain evidence="3 4">CECT 7066</strain>
    </source>
</reference>
<accession>A0A1Y5SKC6</accession>
<dbReference type="Pfam" id="PF13581">
    <property type="entry name" value="HATPase_c_2"/>
    <property type="match status" value="1"/>
</dbReference>
<dbReference type="InterPro" id="IPR036890">
    <property type="entry name" value="HATPase_C_sf"/>
</dbReference>
<dbReference type="PANTHER" id="PTHR35526">
    <property type="entry name" value="ANTI-SIGMA-F FACTOR RSBW-RELATED"/>
    <property type="match status" value="1"/>
</dbReference>
<evidence type="ECO:0000313" key="3">
    <source>
        <dbReference type="EMBL" id="SLN42795.1"/>
    </source>
</evidence>
<organism evidence="3 4">
    <name type="scientific">Palleronia marisminoris</name>
    <dbReference type="NCBI Taxonomy" id="315423"/>
    <lineage>
        <taxon>Bacteria</taxon>
        <taxon>Pseudomonadati</taxon>
        <taxon>Pseudomonadota</taxon>
        <taxon>Alphaproteobacteria</taxon>
        <taxon>Rhodobacterales</taxon>
        <taxon>Roseobacteraceae</taxon>
        <taxon>Palleronia</taxon>
    </lineage>
</organism>
<feature type="domain" description="Histidine kinase/HSP90-like ATPase" evidence="2">
    <location>
        <begin position="34"/>
        <end position="150"/>
    </location>
</feature>
<keyword evidence="1" id="KW-0808">Transferase</keyword>
<dbReference type="CDD" id="cd16936">
    <property type="entry name" value="HATPase_RsbW-like"/>
    <property type="match status" value="1"/>
</dbReference>
<dbReference type="GO" id="GO:0004674">
    <property type="term" value="F:protein serine/threonine kinase activity"/>
    <property type="evidence" value="ECO:0007669"/>
    <property type="project" value="UniProtKB-KW"/>
</dbReference>
<evidence type="ECO:0000313" key="4">
    <source>
        <dbReference type="Proteomes" id="UP000193870"/>
    </source>
</evidence>
<dbReference type="SUPFAM" id="SSF55874">
    <property type="entry name" value="ATPase domain of HSP90 chaperone/DNA topoisomerase II/histidine kinase"/>
    <property type="match status" value="1"/>
</dbReference>
<dbReference type="STRING" id="315423.SAMN04488020_104233"/>
<gene>
    <name evidence="3" type="ORF">PAM7066_01856</name>
</gene>
<keyword evidence="1" id="KW-0418">Kinase</keyword>
<name>A0A1Y5SKC6_9RHOB</name>
<dbReference type="RefSeq" id="WP_085853845.1">
    <property type="nucleotide sequence ID" value="NZ_FOPF01000004.1"/>
</dbReference>
<dbReference type="Proteomes" id="UP000193870">
    <property type="component" value="Unassembled WGS sequence"/>
</dbReference>
<proteinExistence type="predicted"/>